<dbReference type="Pfam" id="PF13561">
    <property type="entry name" value="adh_short_C2"/>
    <property type="match status" value="1"/>
</dbReference>
<dbReference type="PANTHER" id="PTHR43618">
    <property type="entry name" value="7-ALPHA-HYDROXYSTEROID DEHYDROGENASE"/>
    <property type="match status" value="1"/>
</dbReference>
<name>A0ABP5BXD9_9PSEU</name>
<sequence>MSDLFSVLDKTVLVTGGTHGIGRAIAGGLVAAGARVYVNSRSAGECASVAEELSAKGFCVGLPADIATEDGCVQLAADLTAREPALNVLVNNAGSAWAAPVGEFPAEAWDSVLAVSLRAPMLLTRELVPALTAAGTPEDPARIVNIGSADALRVPEFPTYSAAASKAAIHHITRMVAQELAPSVTANVIAPGTFPSRMTADALAAFGDEIAACTPLRRIGREDDLVGAVQFLCSRAGSYVTGAVLPVDGGLATCRLGFVPPEYADTEG</sequence>
<evidence type="ECO:0000256" key="3">
    <source>
        <dbReference type="ARBA" id="ARBA00023002"/>
    </source>
</evidence>
<dbReference type="SUPFAM" id="SSF51735">
    <property type="entry name" value="NAD(P)-binding Rossmann-fold domains"/>
    <property type="match status" value="1"/>
</dbReference>
<dbReference type="PRINTS" id="PR00081">
    <property type="entry name" value="GDHRDH"/>
</dbReference>
<dbReference type="PRINTS" id="PR00080">
    <property type="entry name" value="SDRFAMILY"/>
</dbReference>
<keyword evidence="2" id="KW-0521">NADP</keyword>
<gene>
    <name evidence="4" type="ORF">GCM10009754_24720</name>
</gene>
<reference evidence="5" key="1">
    <citation type="journal article" date="2019" name="Int. J. Syst. Evol. Microbiol.">
        <title>The Global Catalogue of Microorganisms (GCM) 10K type strain sequencing project: providing services to taxonomists for standard genome sequencing and annotation.</title>
        <authorList>
            <consortium name="The Broad Institute Genomics Platform"/>
            <consortium name="The Broad Institute Genome Sequencing Center for Infectious Disease"/>
            <person name="Wu L."/>
            <person name="Ma J."/>
        </authorList>
    </citation>
    <scope>NUCLEOTIDE SEQUENCE [LARGE SCALE GENOMIC DNA]</scope>
    <source>
        <strain evidence="5">JCM 14545</strain>
    </source>
</reference>
<accession>A0ABP5BXD9</accession>
<dbReference type="EMBL" id="BAAANN010000008">
    <property type="protein sequence ID" value="GAA1954337.1"/>
    <property type="molecule type" value="Genomic_DNA"/>
</dbReference>
<comment type="similarity">
    <text evidence="1">Belongs to the short-chain dehydrogenases/reductases (SDR) family.</text>
</comment>
<keyword evidence="3" id="KW-0560">Oxidoreductase</keyword>
<evidence type="ECO:0000256" key="1">
    <source>
        <dbReference type="ARBA" id="ARBA00006484"/>
    </source>
</evidence>
<evidence type="ECO:0000313" key="5">
    <source>
        <dbReference type="Proteomes" id="UP001501116"/>
    </source>
</evidence>
<evidence type="ECO:0000313" key="4">
    <source>
        <dbReference type="EMBL" id="GAA1954337.1"/>
    </source>
</evidence>
<keyword evidence="5" id="KW-1185">Reference proteome</keyword>
<dbReference type="PANTHER" id="PTHR43618:SF8">
    <property type="entry name" value="7ALPHA-HYDROXYSTEROID DEHYDROGENASE"/>
    <property type="match status" value="1"/>
</dbReference>
<dbReference type="Proteomes" id="UP001501116">
    <property type="component" value="Unassembled WGS sequence"/>
</dbReference>
<comment type="caution">
    <text evidence="4">The sequence shown here is derived from an EMBL/GenBank/DDBJ whole genome shotgun (WGS) entry which is preliminary data.</text>
</comment>
<dbReference type="Gene3D" id="3.40.50.720">
    <property type="entry name" value="NAD(P)-binding Rossmann-like Domain"/>
    <property type="match status" value="1"/>
</dbReference>
<proteinExistence type="inferred from homology"/>
<dbReference type="InterPro" id="IPR002347">
    <property type="entry name" value="SDR_fam"/>
</dbReference>
<evidence type="ECO:0000256" key="2">
    <source>
        <dbReference type="ARBA" id="ARBA00022857"/>
    </source>
</evidence>
<dbReference type="InterPro" id="IPR052178">
    <property type="entry name" value="Sec_Metab_Biosynth_SDR"/>
</dbReference>
<organism evidence="4 5">
    <name type="scientific">Amycolatopsis minnesotensis</name>
    <dbReference type="NCBI Taxonomy" id="337894"/>
    <lineage>
        <taxon>Bacteria</taxon>
        <taxon>Bacillati</taxon>
        <taxon>Actinomycetota</taxon>
        <taxon>Actinomycetes</taxon>
        <taxon>Pseudonocardiales</taxon>
        <taxon>Pseudonocardiaceae</taxon>
        <taxon>Amycolatopsis</taxon>
    </lineage>
</organism>
<dbReference type="InterPro" id="IPR036291">
    <property type="entry name" value="NAD(P)-bd_dom_sf"/>
</dbReference>
<dbReference type="RefSeq" id="WP_344416948.1">
    <property type="nucleotide sequence ID" value="NZ_BAAANN010000008.1"/>
</dbReference>
<protein>
    <submittedName>
        <fullName evidence="4">SDR family oxidoreductase</fullName>
    </submittedName>
</protein>